<comment type="similarity">
    <text evidence="1 2">Belongs to the metallophosphoesterase superfamily. YfcE family.</text>
</comment>
<dbReference type="EMBL" id="QRUN01000006">
    <property type="protein sequence ID" value="RGR69271.1"/>
    <property type="molecule type" value="Genomic_DNA"/>
</dbReference>
<dbReference type="EMBL" id="CVRS01000142">
    <property type="protein sequence ID" value="CRL43505.1"/>
    <property type="molecule type" value="Genomic_DNA"/>
</dbReference>
<evidence type="ECO:0000256" key="1">
    <source>
        <dbReference type="ARBA" id="ARBA00008950"/>
    </source>
</evidence>
<dbReference type="OrthoDB" id="9800565at2"/>
<organism evidence="4 7">
    <name type="scientific">Roseburia inulinivorans</name>
    <dbReference type="NCBI Taxonomy" id="360807"/>
    <lineage>
        <taxon>Bacteria</taxon>
        <taxon>Bacillati</taxon>
        <taxon>Bacillota</taxon>
        <taxon>Clostridia</taxon>
        <taxon>Lachnospirales</taxon>
        <taxon>Lachnospiraceae</taxon>
        <taxon>Roseburia</taxon>
    </lineage>
</organism>
<keyword evidence="7" id="KW-1185">Reference proteome</keyword>
<dbReference type="Gene3D" id="3.60.21.10">
    <property type="match status" value="1"/>
</dbReference>
<feature type="domain" description="Calcineurin-like phosphoesterase" evidence="3">
    <location>
        <begin position="1"/>
        <end position="138"/>
    </location>
</feature>
<dbReference type="Pfam" id="PF12850">
    <property type="entry name" value="Metallophos_2"/>
    <property type="match status" value="1"/>
</dbReference>
<dbReference type="GO" id="GO:0046872">
    <property type="term" value="F:metal ion binding"/>
    <property type="evidence" value="ECO:0007669"/>
    <property type="project" value="UniProtKB-KW"/>
</dbReference>
<dbReference type="Proteomes" id="UP000049828">
    <property type="component" value="Unassembled WGS sequence"/>
</dbReference>
<evidence type="ECO:0000313" key="6">
    <source>
        <dbReference type="EMBL" id="RGR69272.1"/>
    </source>
</evidence>
<evidence type="ECO:0000256" key="2">
    <source>
        <dbReference type="RuleBase" id="RU362039"/>
    </source>
</evidence>
<dbReference type="InterPro" id="IPR024654">
    <property type="entry name" value="Calcineurin-like_PHP_lpxH"/>
</dbReference>
<dbReference type="PANTHER" id="PTHR43165:SF1">
    <property type="entry name" value="PHOSPHODIESTERASE MJ0936"/>
    <property type="match status" value="1"/>
</dbReference>
<dbReference type="SUPFAM" id="SSF56300">
    <property type="entry name" value="Metallo-dependent phosphatases"/>
    <property type="match status" value="1"/>
</dbReference>
<sequence length="148" mass="16901">MKIALVSDTHGVCRKELFDHIKNCDYLIHTGDFDNERTYNRFLNCGIPMYAVRGNCDHGEWASYLHEFVSVPINGKLFYLVHNKADLPFDLTDADFIIFGHTHVFTHYDRYGKVFINPGSAGADRGDGKGIAILELTDNEYDVERILL</sequence>
<dbReference type="PANTHER" id="PTHR43165">
    <property type="entry name" value="METALLOPHOSPHOESTERASE"/>
    <property type="match status" value="1"/>
</dbReference>
<evidence type="ECO:0000259" key="3">
    <source>
        <dbReference type="Pfam" id="PF12850"/>
    </source>
</evidence>
<dbReference type="Proteomes" id="UP000285820">
    <property type="component" value="Unassembled WGS sequence"/>
</dbReference>
<name>A0A0M6X0Y7_9FIRM</name>
<dbReference type="STRING" id="360807.ERS852392_02439"/>
<proteinExistence type="inferred from homology"/>
<evidence type="ECO:0000313" key="8">
    <source>
        <dbReference type="Proteomes" id="UP000285820"/>
    </source>
</evidence>
<comment type="cofactor">
    <cofactor evidence="2">
        <name>a divalent metal cation</name>
        <dbReference type="ChEBI" id="CHEBI:60240"/>
    </cofactor>
</comment>
<evidence type="ECO:0000313" key="4">
    <source>
        <dbReference type="EMBL" id="CRL43505.1"/>
    </source>
</evidence>
<reference evidence="7" key="1">
    <citation type="submission" date="2015-05" db="EMBL/GenBank/DDBJ databases">
        <authorList>
            <consortium name="Pathogen Informatics"/>
        </authorList>
    </citation>
    <scope>NUCLEOTIDE SEQUENCE [LARGE SCALE GENOMIC DNA]</scope>
    <source>
        <strain evidence="7">L1-83</strain>
    </source>
</reference>
<reference evidence="4" key="2">
    <citation type="submission" date="2015-05" db="EMBL/GenBank/DDBJ databases">
        <authorList>
            <person name="Wang D.B."/>
            <person name="Wang M."/>
        </authorList>
    </citation>
    <scope>NUCLEOTIDE SEQUENCE [LARGE SCALE GENOMIC DNA]</scope>
    <source>
        <strain evidence="4">L1-83</strain>
    </source>
</reference>
<accession>A0A0M6X0Y7</accession>
<evidence type="ECO:0000313" key="5">
    <source>
        <dbReference type="EMBL" id="RGR69271.1"/>
    </source>
</evidence>
<dbReference type="InterPro" id="IPR053193">
    <property type="entry name" value="MetalloPDE_YfcE-like"/>
</dbReference>
<protein>
    <recommendedName>
        <fullName evidence="2">Phosphoesterase</fullName>
        <ecNumber evidence="2">3.1.4.-</ecNumber>
    </recommendedName>
</protein>
<dbReference type="RefSeq" id="WP_021923410.1">
    <property type="nucleotide sequence ID" value="NZ_CVRS01000142.1"/>
</dbReference>
<dbReference type="EC" id="3.1.4.-" evidence="2"/>
<keyword evidence="2" id="KW-0479">Metal-binding</keyword>
<dbReference type="EMBL" id="QRUN01000006">
    <property type="protein sequence ID" value="RGR69272.1"/>
    <property type="molecule type" value="Genomic_DNA"/>
</dbReference>
<dbReference type="GO" id="GO:0016787">
    <property type="term" value="F:hydrolase activity"/>
    <property type="evidence" value="ECO:0007669"/>
    <property type="project" value="UniProtKB-UniRule"/>
</dbReference>
<dbReference type="AlphaFoldDB" id="A0A0M6X0Y7"/>
<dbReference type="NCBIfam" id="TIGR00040">
    <property type="entry name" value="yfcE"/>
    <property type="match status" value="1"/>
</dbReference>
<gene>
    <name evidence="5" type="ORF">DWY29_06365</name>
    <name evidence="6" type="ORF">DWY29_06375</name>
    <name evidence="4" type="ORF">RIL183_11051</name>
</gene>
<dbReference type="InterPro" id="IPR029052">
    <property type="entry name" value="Metallo-depent_PP-like"/>
</dbReference>
<reference evidence="5 8" key="3">
    <citation type="submission" date="2018-08" db="EMBL/GenBank/DDBJ databases">
        <title>A genome reference for cultivated species of the human gut microbiota.</title>
        <authorList>
            <person name="Zou Y."/>
            <person name="Xue W."/>
            <person name="Luo G."/>
        </authorList>
    </citation>
    <scope>NUCLEOTIDE SEQUENCE [LARGE SCALE GENOMIC DNA]</scope>
    <source>
        <strain evidence="5 8">AF24-4</strain>
    </source>
</reference>
<evidence type="ECO:0000313" key="7">
    <source>
        <dbReference type="Proteomes" id="UP000049828"/>
    </source>
</evidence>
<dbReference type="InterPro" id="IPR000979">
    <property type="entry name" value="Phosphodiesterase_MJ0936/Vps29"/>
</dbReference>